<gene>
    <name evidence="1" type="ORF">ABJI51_37215</name>
</gene>
<protein>
    <submittedName>
        <fullName evidence="1">Uncharacterized protein</fullName>
    </submittedName>
</protein>
<keyword evidence="2" id="KW-1185">Reference proteome</keyword>
<dbReference type="EMBL" id="JBDZYD010000016">
    <property type="protein sequence ID" value="MEQ0564749.1"/>
    <property type="molecule type" value="Genomic_DNA"/>
</dbReference>
<comment type="caution">
    <text evidence="1">The sequence shown here is derived from an EMBL/GenBank/DDBJ whole genome shotgun (WGS) entry which is preliminary data.</text>
</comment>
<evidence type="ECO:0000313" key="1">
    <source>
        <dbReference type="EMBL" id="MEQ0564749.1"/>
    </source>
</evidence>
<organism evidence="1 2">
    <name type="scientific">Amycolatopsis melonis</name>
    <dbReference type="NCBI Taxonomy" id="3156488"/>
    <lineage>
        <taxon>Bacteria</taxon>
        <taxon>Bacillati</taxon>
        <taxon>Actinomycetota</taxon>
        <taxon>Actinomycetes</taxon>
        <taxon>Pseudonocardiales</taxon>
        <taxon>Pseudonocardiaceae</taxon>
        <taxon>Amycolatopsis</taxon>
    </lineage>
</organism>
<sequence length="76" mass="8565">MAPEVLAHHRRRELHVEADGRDHWRLNGTPPHLDGRRAEAPAASCVLEYDDAGLVTRYPGIAVRHPLTTRTHQAQN</sequence>
<accession>A0ABV0LR29</accession>
<dbReference type="Proteomes" id="UP001440984">
    <property type="component" value="Unassembled WGS sequence"/>
</dbReference>
<name>A0ABV0LR29_9PSEU</name>
<dbReference type="RefSeq" id="WP_348955827.1">
    <property type="nucleotide sequence ID" value="NZ_JBDZYD010000016.1"/>
</dbReference>
<reference evidence="1 2" key="1">
    <citation type="submission" date="2024-05" db="EMBL/GenBank/DDBJ databases">
        <authorList>
            <person name="Zhao H."/>
            <person name="Xu Y."/>
            <person name="Lin S."/>
            <person name="Spain J.C."/>
            <person name="Zhou N.-Y."/>
        </authorList>
    </citation>
    <scope>NUCLEOTIDE SEQUENCE [LARGE SCALE GENOMIC DNA]</scope>
    <source>
        <strain evidence="1 2">NEAU-NG30</strain>
    </source>
</reference>
<proteinExistence type="predicted"/>
<evidence type="ECO:0000313" key="2">
    <source>
        <dbReference type="Proteomes" id="UP001440984"/>
    </source>
</evidence>